<reference evidence="2" key="1">
    <citation type="submission" date="2021-03" db="EMBL/GenBank/DDBJ databases">
        <title>Legionella lytica PCM 2298.</title>
        <authorList>
            <person name="Koper P."/>
        </authorList>
    </citation>
    <scope>NUCLEOTIDE SEQUENCE</scope>
    <source>
        <strain evidence="2">PCM 2298</strain>
    </source>
</reference>
<evidence type="ECO:0000256" key="1">
    <source>
        <dbReference type="SAM" id="Phobius"/>
    </source>
</evidence>
<keyword evidence="1" id="KW-0812">Transmembrane</keyword>
<gene>
    <name evidence="2" type="ORF">J2N86_08500</name>
</gene>
<evidence type="ECO:0008006" key="4">
    <source>
        <dbReference type="Google" id="ProtNLM"/>
    </source>
</evidence>
<proteinExistence type="predicted"/>
<evidence type="ECO:0000313" key="2">
    <source>
        <dbReference type="EMBL" id="USQ12747.1"/>
    </source>
</evidence>
<feature type="transmembrane region" description="Helical" evidence="1">
    <location>
        <begin position="104"/>
        <end position="121"/>
    </location>
</feature>
<feature type="transmembrane region" description="Helical" evidence="1">
    <location>
        <begin position="75"/>
        <end position="98"/>
    </location>
</feature>
<feature type="transmembrane region" description="Helical" evidence="1">
    <location>
        <begin position="45"/>
        <end position="63"/>
    </location>
</feature>
<name>A0ABY4Y555_9GAMM</name>
<keyword evidence="1" id="KW-1133">Transmembrane helix</keyword>
<sequence length="131" mass="15124">MMFLNKKLYHCIRIIIGLLFLLYGINDLFHLNMLPKSSTSSHGQSLLSALSTTGYLFIFMKMVEIFMGLFFLFNYAIPLIVICLLVPFVLNYILFAVFLNPPSIPMALLALLGTSYFLYYFKERYKPLLKG</sequence>
<protein>
    <recommendedName>
        <fullName evidence="4">DoxX</fullName>
    </recommendedName>
</protein>
<dbReference type="Proteomes" id="UP001057474">
    <property type="component" value="Chromosome"/>
</dbReference>
<dbReference type="RefSeq" id="WP_252578961.1">
    <property type="nucleotide sequence ID" value="NZ_CP071527.1"/>
</dbReference>
<accession>A0ABY4Y555</accession>
<keyword evidence="1" id="KW-0472">Membrane</keyword>
<evidence type="ECO:0000313" key="3">
    <source>
        <dbReference type="Proteomes" id="UP001057474"/>
    </source>
</evidence>
<feature type="transmembrane region" description="Helical" evidence="1">
    <location>
        <begin position="7"/>
        <end position="25"/>
    </location>
</feature>
<dbReference type="EMBL" id="CP071527">
    <property type="protein sequence ID" value="USQ12747.1"/>
    <property type="molecule type" value="Genomic_DNA"/>
</dbReference>
<organism evidence="2 3">
    <name type="scientific">Legionella lytica</name>
    <dbReference type="NCBI Taxonomy" id="96232"/>
    <lineage>
        <taxon>Bacteria</taxon>
        <taxon>Pseudomonadati</taxon>
        <taxon>Pseudomonadota</taxon>
        <taxon>Gammaproteobacteria</taxon>
        <taxon>Legionellales</taxon>
        <taxon>Legionellaceae</taxon>
        <taxon>Legionella</taxon>
    </lineage>
</organism>
<keyword evidence="3" id="KW-1185">Reference proteome</keyword>